<organism evidence="1">
    <name type="scientific">Siphoviridae sp. ctMCY8</name>
    <dbReference type="NCBI Taxonomy" id="2827854"/>
    <lineage>
        <taxon>Viruses</taxon>
        <taxon>Duplodnaviria</taxon>
        <taxon>Heunggongvirae</taxon>
        <taxon>Uroviricota</taxon>
        <taxon>Caudoviricetes</taxon>
    </lineage>
</organism>
<proteinExistence type="predicted"/>
<protein>
    <submittedName>
        <fullName evidence="1">Uncharacterized protein</fullName>
    </submittedName>
</protein>
<sequence>MCYAETQRNAAGKAAANRFGGFVLWLTALF</sequence>
<accession>A0A8S5T9S7</accession>
<name>A0A8S5T9S7_9CAUD</name>
<dbReference type="EMBL" id="BK032782">
    <property type="protein sequence ID" value="DAF60085.1"/>
    <property type="molecule type" value="Genomic_DNA"/>
</dbReference>
<reference evidence="1" key="1">
    <citation type="journal article" date="2021" name="Proc. Natl. Acad. Sci. U.S.A.">
        <title>A Catalog of Tens of Thousands of Viruses from Human Metagenomes Reveals Hidden Associations with Chronic Diseases.</title>
        <authorList>
            <person name="Tisza M.J."/>
            <person name="Buck C.B."/>
        </authorList>
    </citation>
    <scope>NUCLEOTIDE SEQUENCE</scope>
    <source>
        <strain evidence="1">CtMCY8</strain>
    </source>
</reference>
<evidence type="ECO:0000313" key="1">
    <source>
        <dbReference type="EMBL" id="DAF60085.1"/>
    </source>
</evidence>